<accession>A0A0A9CBT6</accession>
<proteinExistence type="predicted"/>
<reference evidence="1" key="2">
    <citation type="journal article" date="2015" name="Data Brief">
        <title>Shoot transcriptome of the giant reed, Arundo donax.</title>
        <authorList>
            <person name="Barrero R.A."/>
            <person name="Guerrero F.D."/>
            <person name="Moolhuijzen P."/>
            <person name="Goolsby J.A."/>
            <person name="Tidwell J."/>
            <person name="Bellgard S.E."/>
            <person name="Bellgard M.I."/>
        </authorList>
    </citation>
    <scope>NUCLEOTIDE SEQUENCE</scope>
    <source>
        <tissue evidence="1">Shoot tissue taken approximately 20 cm above the soil surface</tissue>
    </source>
</reference>
<dbReference type="AlphaFoldDB" id="A0A0A9CBT6"/>
<name>A0A0A9CBT6_ARUDO</name>
<evidence type="ECO:0000313" key="1">
    <source>
        <dbReference type="EMBL" id="JAD71918.1"/>
    </source>
</evidence>
<reference evidence="1" key="1">
    <citation type="submission" date="2014-09" db="EMBL/GenBank/DDBJ databases">
        <authorList>
            <person name="Magalhaes I.L.F."/>
            <person name="Oliveira U."/>
            <person name="Santos F.R."/>
            <person name="Vidigal T.H.D.A."/>
            <person name="Brescovit A.D."/>
            <person name="Santos A.J."/>
        </authorList>
    </citation>
    <scope>NUCLEOTIDE SEQUENCE</scope>
    <source>
        <tissue evidence="1">Shoot tissue taken approximately 20 cm above the soil surface</tissue>
    </source>
</reference>
<dbReference type="EMBL" id="GBRH01225977">
    <property type="protein sequence ID" value="JAD71918.1"/>
    <property type="molecule type" value="Transcribed_RNA"/>
</dbReference>
<sequence>MLSYVYKLALYSGMSLSGLRACIPYNQNHQCLLLRPR</sequence>
<protein>
    <submittedName>
        <fullName evidence="1">Uncharacterized protein</fullName>
    </submittedName>
</protein>
<organism evidence="1">
    <name type="scientific">Arundo donax</name>
    <name type="common">Giant reed</name>
    <name type="synonym">Donax arundinaceus</name>
    <dbReference type="NCBI Taxonomy" id="35708"/>
    <lineage>
        <taxon>Eukaryota</taxon>
        <taxon>Viridiplantae</taxon>
        <taxon>Streptophyta</taxon>
        <taxon>Embryophyta</taxon>
        <taxon>Tracheophyta</taxon>
        <taxon>Spermatophyta</taxon>
        <taxon>Magnoliopsida</taxon>
        <taxon>Liliopsida</taxon>
        <taxon>Poales</taxon>
        <taxon>Poaceae</taxon>
        <taxon>PACMAD clade</taxon>
        <taxon>Arundinoideae</taxon>
        <taxon>Arundineae</taxon>
        <taxon>Arundo</taxon>
    </lineage>
</organism>